<dbReference type="PROSITE" id="PS00893">
    <property type="entry name" value="NUDIX_BOX"/>
    <property type="match status" value="1"/>
</dbReference>
<accession>A0A0G0D8T5</accession>
<reference evidence="3 4" key="1">
    <citation type="journal article" date="2015" name="Nature">
        <title>rRNA introns, odd ribosomes, and small enigmatic genomes across a large radiation of phyla.</title>
        <authorList>
            <person name="Brown C.T."/>
            <person name="Hug L.A."/>
            <person name="Thomas B.C."/>
            <person name="Sharon I."/>
            <person name="Castelle C.J."/>
            <person name="Singh A."/>
            <person name="Wilkins M.J."/>
            <person name="Williams K.H."/>
            <person name="Banfield J.F."/>
        </authorList>
    </citation>
    <scope>NUCLEOTIDE SEQUENCE [LARGE SCALE GENOMIC DNA]</scope>
</reference>
<dbReference type="Pfam" id="PF00293">
    <property type="entry name" value="NUDIX"/>
    <property type="match status" value="1"/>
</dbReference>
<feature type="domain" description="Nudix hydrolase" evidence="2">
    <location>
        <begin position="14"/>
        <end position="143"/>
    </location>
</feature>
<proteinExistence type="predicted"/>
<dbReference type="InterPro" id="IPR020084">
    <property type="entry name" value="NUDIX_hydrolase_CS"/>
</dbReference>
<dbReference type="PANTHER" id="PTHR43736:SF1">
    <property type="entry name" value="DIHYDRONEOPTERIN TRIPHOSPHATE DIPHOSPHATASE"/>
    <property type="match status" value="1"/>
</dbReference>
<dbReference type="AlphaFoldDB" id="A0A0G0D8T5"/>
<organism evidence="3 4">
    <name type="scientific">Candidatus Gottesmanbacteria bacterium GW2011_GWA1_34_13</name>
    <dbReference type="NCBI Taxonomy" id="1618434"/>
    <lineage>
        <taxon>Bacteria</taxon>
        <taxon>Candidatus Gottesmaniibacteriota</taxon>
    </lineage>
</organism>
<dbReference type="PROSITE" id="PS51462">
    <property type="entry name" value="NUDIX"/>
    <property type="match status" value="1"/>
</dbReference>
<comment type="caution">
    <text evidence="3">The sequence shown here is derived from an EMBL/GenBank/DDBJ whole genome shotgun (WGS) entry which is preliminary data.</text>
</comment>
<evidence type="ECO:0000256" key="1">
    <source>
        <dbReference type="ARBA" id="ARBA00022801"/>
    </source>
</evidence>
<dbReference type="InterPro" id="IPR000086">
    <property type="entry name" value="NUDIX_hydrolase_dom"/>
</dbReference>
<protein>
    <recommendedName>
        <fullName evidence="2">Nudix hydrolase domain-containing protein</fullName>
    </recommendedName>
</protein>
<dbReference type="SUPFAM" id="SSF55811">
    <property type="entry name" value="Nudix"/>
    <property type="match status" value="1"/>
</dbReference>
<evidence type="ECO:0000313" key="4">
    <source>
        <dbReference type="Proteomes" id="UP000034176"/>
    </source>
</evidence>
<dbReference type="PANTHER" id="PTHR43736">
    <property type="entry name" value="ADP-RIBOSE PYROPHOSPHATASE"/>
    <property type="match status" value="1"/>
</dbReference>
<sequence length="156" mass="18221">MLICKFEDGISASLRHVVTHAIVEMDGKLLLEKRAGDLLETGKWTIPGGFLNRDETAKEGILREVQEETGWQCEIIELFRINSNPHRPHEDRQNVVLEFLLKPLKQIQKHDAESSKVEWISFDKLIPFSEFAFDIGESIKLYIEYRKKHFKLPLIY</sequence>
<keyword evidence="1" id="KW-0378">Hydrolase</keyword>
<dbReference type="GO" id="GO:0016787">
    <property type="term" value="F:hydrolase activity"/>
    <property type="evidence" value="ECO:0007669"/>
    <property type="project" value="UniProtKB-KW"/>
</dbReference>
<dbReference type="EMBL" id="LBPN01000005">
    <property type="protein sequence ID" value="KKP59685.1"/>
    <property type="molecule type" value="Genomic_DNA"/>
</dbReference>
<dbReference type="Gene3D" id="3.90.79.10">
    <property type="entry name" value="Nucleoside Triphosphate Pyrophosphohydrolase"/>
    <property type="match status" value="1"/>
</dbReference>
<dbReference type="CDD" id="cd02883">
    <property type="entry name" value="NUDIX_Hydrolase"/>
    <property type="match status" value="1"/>
</dbReference>
<name>A0A0G0D8T5_9BACT</name>
<dbReference type="Proteomes" id="UP000034176">
    <property type="component" value="Unassembled WGS sequence"/>
</dbReference>
<dbReference type="STRING" id="1618434.UR52_C0005G0009"/>
<gene>
    <name evidence="3" type="ORF">UR52_C0005G0009</name>
</gene>
<dbReference type="InterPro" id="IPR015797">
    <property type="entry name" value="NUDIX_hydrolase-like_dom_sf"/>
</dbReference>
<evidence type="ECO:0000313" key="3">
    <source>
        <dbReference type="EMBL" id="KKP59685.1"/>
    </source>
</evidence>
<evidence type="ECO:0000259" key="2">
    <source>
        <dbReference type="PROSITE" id="PS51462"/>
    </source>
</evidence>